<dbReference type="CDD" id="cd07765">
    <property type="entry name" value="KRAB_A-box"/>
    <property type="match status" value="1"/>
</dbReference>
<feature type="domain" description="C2H2-type" evidence="8">
    <location>
        <begin position="301"/>
        <end position="328"/>
    </location>
</feature>
<keyword evidence="3 6" id="KW-0863">Zinc-finger</keyword>
<proteinExistence type="predicted"/>
<dbReference type="Proteomes" id="UP001652663">
    <property type="component" value="Chromosome 25"/>
</dbReference>
<feature type="domain" description="KRAB" evidence="9">
    <location>
        <begin position="131"/>
        <end position="204"/>
    </location>
</feature>
<sequence>MPAKPTCQYRYSSGTGFSSSACSPSSLKHYAPPSVVKLTFHFLRSAELLRVYHFGPYTTASKITSIFTPSFLNPTSSTQNPLRTPSQRSDTFSNKLLPLIFLAFLSIPRLSKVVAFWLGLRWAVLLFQGPVLFEDLAVYFSQEECASLHPAQRSLSREATQECFEDKALSAENDKIEINQLLHLESMGLEELALEKCSLAVPLIYYQEKCSEHGAGNFERKISGGISACKKRFRSLLVTIENHTPKIELAQSLRTRALPKILPFPKEETKKSYKCPECDQSFSDSSYLVWHQKTHVGKKKCECDDCRKIFNHRSNLRAHRRIHTGEKPYKCFSPVWSAAQCGSSFHQPSHLSQHRKTHLKEKIHRCGICRRGLTQLRGLSQHQKTHTATKAGNKYVGQKTNLALPEEKHR</sequence>
<organism evidence="10 11">
    <name type="scientific">Bos indicus</name>
    <name type="common">Zebu</name>
    <dbReference type="NCBI Taxonomy" id="9915"/>
    <lineage>
        <taxon>Eukaryota</taxon>
        <taxon>Metazoa</taxon>
        <taxon>Chordata</taxon>
        <taxon>Craniata</taxon>
        <taxon>Vertebrata</taxon>
        <taxon>Euteleostomi</taxon>
        <taxon>Mammalia</taxon>
        <taxon>Eutheria</taxon>
        <taxon>Laurasiatheria</taxon>
        <taxon>Artiodactyla</taxon>
        <taxon>Ruminantia</taxon>
        <taxon>Pecora</taxon>
        <taxon>Bovidae</taxon>
        <taxon>Bovinae</taxon>
        <taxon>Bos</taxon>
    </lineage>
</organism>
<dbReference type="RefSeq" id="XP_070635276.1">
    <property type="nucleotide sequence ID" value="XM_070779175.1"/>
</dbReference>
<dbReference type="InterPro" id="IPR036236">
    <property type="entry name" value="Znf_C2H2_sf"/>
</dbReference>
<evidence type="ECO:0000259" key="9">
    <source>
        <dbReference type="PROSITE" id="PS50805"/>
    </source>
</evidence>
<dbReference type="Pfam" id="PF01352">
    <property type="entry name" value="KRAB"/>
    <property type="match status" value="1"/>
</dbReference>
<dbReference type="SUPFAM" id="SSF109640">
    <property type="entry name" value="KRAB domain (Kruppel-associated box)"/>
    <property type="match status" value="1"/>
</dbReference>
<keyword evidence="2" id="KW-0677">Repeat</keyword>
<dbReference type="InterPro" id="IPR001909">
    <property type="entry name" value="KRAB"/>
</dbReference>
<dbReference type="SMART" id="SM00349">
    <property type="entry name" value="KRAB"/>
    <property type="match status" value="1"/>
</dbReference>
<keyword evidence="7" id="KW-0472">Membrane</keyword>
<dbReference type="PROSITE" id="PS50157">
    <property type="entry name" value="ZINC_FINGER_C2H2_2"/>
    <property type="match status" value="4"/>
</dbReference>
<keyword evidence="1" id="KW-0479">Metal-binding</keyword>
<keyword evidence="10" id="KW-1185">Reference proteome</keyword>
<evidence type="ECO:0000259" key="8">
    <source>
        <dbReference type="PROSITE" id="PS50157"/>
    </source>
</evidence>
<dbReference type="Gene3D" id="6.10.140.140">
    <property type="match status" value="1"/>
</dbReference>
<dbReference type="PANTHER" id="PTHR23235">
    <property type="entry name" value="KRUEPPEL-LIKE TRANSCRIPTION FACTOR"/>
    <property type="match status" value="1"/>
</dbReference>
<reference evidence="11" key="1">
    <citation type="submission" date="2025-08" db="UniProtKB">
        <authorList>
            <consortium name="RefSeq"/>
        </authorList>
    </citation>
    <scope>IDENTIFICATION</scope>
    <source>
        <tissue evidence="11">Blood</tissue>
    </source>
</reference>
<dbReference type="InterPro" id="IPR013087">
    <property type="entry name" value="Znf_C2H2_type"/>
</dbReference>
<feature type="transmembrane region" description="Helical" evidence="7">
    <location>
        <begin position="96"/>
        <end position="120"/>
    </location>
</feature>
<dbReference type="Pfam" id="PF00096">
    <property type="entry name" value="zf-C2H2"/>
    <property type="match status" value="2"/>
</dbReference>
<feature type="domain" description="C2H2-type" evidence="8">
    <location>
        <begin position="364"/>
        <end position="391"/>
    </location>
</feature>
<dbReference type="PROSITE" id="PS00028">
    <property type="entry name" value="ZINC_FINGER_C2H2_1"/>
    <property type="match status" value="3"/>
</dbReference>
<evidence type="ECO:0000313" key="11">
    <source>
        <dbReference type="RefSeq" id="XP_070635276.1"/>
    </source>
</evidence>
<name>A0ABM4RIA3_BOSIN</name>
<feature type="domain" description="C2H2-type" evidence="8">
    <location>
        <begin position="273"/>
        <end position="300"/>
    </location>
</feature>
<dbReference type="PROSITE" id="PS50805">
    <property type="entry name" value="KRAB"/>
    <property type="match status" value="1"/>
</dbReference>
<dbReference type="SMART" id="SM00355">
    <property type="entry name" value="ZnF_C2H2"/>
    <property type="match status" value="4"/>
</dbReference>
<keyword evidence="4" id="KW-0862">Zinc</keyword>
<keyword evidence="7" id="KW-1133">Transmembrane helix</keyword>
<accession>A0ABM4RIA3</accession>
<evidence type="ECO:0000256" key="1">
    <source>
        <dbReference type="ARBA" id="ARBA00022723"/>
    </source>
</evidence>
<dbReference type="PANTHER" id="PTHR23235:SF142">
    <property type="entry name" value="ZINC FINGER PROTEIN 384"/>
    <property type="match status" value="1"/>
</dbReference>
<dbReference type="SUPFAM" id="SSF57667">
    <property type="entry name" value="beta-beta-alpha zinc fingers"/>
    <property type="match status" value="2"/>
</dbReference>
<keyword evidence="7" id="KW-0812">Transmembrane</keyword>
<gene>
    <name evidence="11" type="primary">ZNF597</name>
</gene>
<keyword evidence="5" id="KW-0539">Nucleus</keyword>
<protein>
    <submittedName>
        <fullName evidence="11">Zinc finger protein 597</fullName>
    </submittedName>
</protein>
<evidence type="ECO:0000256" key="5">
    <source>
        <dbReference type="ARBA" id="ARBA00023242"/>
    </source>
</evidence>
<dbReference type="PROSITE" id="PS51257">
    <property type="entry name" value="PROKAR_LIPOPROTEIN"/>
    <property type="match status" value="1"/>
</dbReference>
<evidence type="ECO:0000256" key="3">
    <source>
        <dbReference type="ARBA" id="ARBA00022771"/>
    </source>
</evidence>
<dbReference type="Gene3D" id="3.30.160.60">
    <property type="entry name" value="Classic Zinc Finger"/>
    <property type="match status" value="4"/>
</dbReference>
<dbReference type="InterPro" id="IPR036051">
    <property type="entry name" value="KRAB_dom_sf"/>
</dbReference>
<evidence type="ECO:0000313" key="10">
    <source>
        <dbReference type="Proteomes" id="UP001652663"/>
    </source>
</evidence>
<evidence type="ECO:0000256" key="4">
    <source>
        <dbReference type="ARBA" id="ARBA00022833"/>
    </source>
</evidence>
<dbReference type="GeneID" id="109578081"/>
<evidence type="ECO:0000256" key="2">
    <source>
        <dbReference type="ARBA" id="ARBA00022737"/>
    </source>
</evidence>
<feature type="domain" description="C2H2-type" evidence="8">
    <location>
        <begin position="329"/>
        <end position="363"/>
    </location>
</feature>
<evidence type="ECO:0000256" key="6">
    <source>
        <dbReference type="PROSITE-ProRule" id="PRU00042"/>
    </source>
</evidence>
<evidence type="ECO:0000256" key="7">
    <source>
        <dbReference type="SAM" id="Phobius"/>
    </source>
</evidence>